<feature type="compositionally biased region" description="Low complexity" evidence="2">
    <location>
        <begin position="75"/>
        <end position="84"/>
    </location>
</feature>
<reference evidence="3" key="1">
    <citation type="submission" date="2011-10" db="EMBL/GenBank/DDBJ databases">
        <authorList>
            <person name="Genoscope - CEA"/>
        </authorList>
    </citation>
    <scope>NUCLEOTIDE SEQUENCE [LARGE SCALE GENOMIC DNA]</scope>
    <source>
        <strain evidence="3">RCC 1105</strain>
    </source>
</reference>
<accession>K8EKA0</accession>
<feature type="compositionally biased region" description="Acidic residues" evidence="2">
    <location>
        <begin position="1"/>
        <end position="12"/>
    </location>
</feature>
<feature type="compositionally biased region" description="Acidic residues" evidence="2">
    <location>
        <begin position="60"/>
        <end position="74"/>
    </location>
</feature>
<dbReference type="InterPro" id="IPR037386">
    <property type="entry name" value="CCDC40"/>
</dbReference>
<evidence type="ECO:0000256" key="1">
    <source>
        <dbReference type="SAM" id="Coils"/>
    </source>
</evidence>
<evidence type="ECO:0000313" key="3">
    <source>
        <dbReference type="EMBL" id="CCO18436.1"/>
    </source>
</evidence>
<sequence length="1080" mass="125572">MDHDDDANDDEPQTPSSALFNFKKSAARRGRTPTPLAPPPTLSPMFKEEKRRVFFAPSSSDEEEEEADDVDDFSSESSSLILSSAQKTIEQQQRDRLNLLRARLQNAQSKAEKQRKAREQVAVILHEDQKKIKRANERAVAMERDVTLLTEKREKEEETMEKETERLEKVRAMEREEMGKSERLQRELDETARARREREAEVVKAEARYERTMRETAQGERVVSMNERVIFEREERVENMMETERKLREKTETLEKRTAQARKETEEMKEENEVRAMEIEKQRKENAKLRERWALTVKTCEKTDEEARRLFEETSAVNREEAKVRLEIGAEFKEIALAKKDIKAFDSEKEKLLFDIKKNEDLISACSITSEQHAKDTDEDRKETDGLVATAATLRLRASEVSREIDRVNEEREKLREKQHALEDEIVSKLSNEIAARTERTKFDSKSIERLKKQTRDIESATVRYENLKAMADVDTLDFESEMLDTDREIEEIEIEIQNMALETEAKEAKIKNGRRELEKLAMERDALDKRAERINDRILAAERVKASSNNSTNESTGGPLNATLASLKKELAATRNKSNQSRQNWLNAQNELLTLAEGKKKSASLLQELLSDERLYEGKKNRHERDAKVYERDALAINREIDRLRRQLSMLNEEVSLSEQILASAPEEFKVLKQTLQTTLDDAKRELKSAENNLACEERDVEKEKARIDALREEVSKWNRERKMEIETQNKLDPNVGNVELLRAREEVHALEKQLDKAKRSKETMAVNLETRLKKREILASSANDLVFVVDNAARDTLQSNDDGETDNDIKAARKNKSNRRYADESYAIINSVDFEDKVLYEDPNDDDVAYEIKRKRNEDIHANRRRKQEKIAQREIREALKTAAVSNENAELLERKAKELKASCDAARASAKMAMHETQRLKIETGAAQRRAEAHVIDTARSQRARKMLEAAADKIRYEVVEENDEDESEKCLENNRYRISEYDNQSLTNEQSASDKLREVESERERLSRLLRHAWEQEEEEEDDNEDDETRSDDDEDEKLRRAINRAQHLLESRHQISFAASYVHDAIDKQKAKFKA</sequence>
<dbReference type="Proteomes" id="UP000198341">
    <property type="component" value="Chromosome 11"/>
</dbReference>
<evidence type="ECO:0000256" key="2">
    <source>
        <dbReference type="SAM" id="MobiDB-lite"/>
    </source>
</evidence>
<dbReference type="EMBL" id="FO082268">
    <property type="protein sequence ID" value="CCO18436.1"/>
    <property type="molecule type" value="Genomic_DNA"/>
</dbReference>
<keyword evidence="1" id="KW-0175">Coiled coil</keyword>
<dbReference type="RefSeq" id="XP_007510091.1">
    <property type="nucleotide sequence ID" value="XM_007510029.1"/>
</dbReference>
<dbReference type="GO" id="GO:0005737">
    <property type="term" value="C:cytoplasm"/>
    <property type="evidence" value="ECO:0007669"/>
    <property type="project" value="TreeGrafter"/>
</dbReference>
<feature type="region of interest" description="Disordered" evidence="2">
    <location>
        <begin position="1"/>
        <end position="87"/>
    </location>
</feature>
<feature type="region of interest" description="Disordered" evidence="2">
    <location>
        <begin position="985"/>
        <end position="1004"/>
    </location>
</feature>
<dbReference type="OrthoDB" id="188741at2759"/>
<dbReference type="GO" id="GO:0035082">
    <property type="term" value="P:axoneme assembly"/>
    <property type="evidence" value="ECO:0007669"/>
    <property type="project" value="InterPro"/>
</dbReference>
<protein>
    <submittedName>
        <fullName evidence="3">Uncharacterized protein</fullName>
    </submittedName>
</protein>
<keyword evidence="4" id="KW-1185">Reference proteome</keyword>
<dbReference type="AlphaFoldDB" id="K8EKA0"/>
<organism evidence="3 4">
    <name type="scientific">Bathycoccus prasinos</name>
    <dbReference type="NCBI Taxonomy" id="41875"/>
    <lineage>
        <taxon>Eukaryota</taxon>
        <taxon>Viridiplantae</taxon>
        <taxon>Chlorophyta</taxon>
        <taxon>Mamiellophyceae</taxon>
        <taxon>Mamiellales</taxon>
        <taxon>Bathycoccaceae</taxon>
        <taxon>Bathycoccus</taxon>
    </lineage>
</organism>
<feature type="compositionally biased region" description="Acidic residues" evidence="2">
    <location>
        <begin position="1020"/>
        <end position="1040"/>
    </location>
</feature>
<dbReference type="KEGG" id="bpg:Bathy11g02580"/>
<dbReference type="GeneID" id="19012938"/>
<feature type="coiled-coil region" evidence="1">
    <location>
        <begin position="878"/>
        <end position="912"/>
    </location>
</feature>
<feature type="region of interest" description="Disordered" evidence="2">
    <location>
        <begin position="255"/>
        <end position="275"/>
    </location>
</feature>
<feature type="region of interest" description="Disordered" evidence="2">
    <location>
        <begin position="172"/>
        <end position="202"/>
    </location>
</feature>
<gene>
    <name evidence="3" type="ordered locus">Bathy11g02580</name>
</gene>
<name>K8EKA0_9CHLO</name>
<proteinExistence type="predicted"/>
<feature type="region of interest" description="Disordered" evidence="2">
    <location>
        <begin position="1014"/>
        <end position="1044"/>
    </location>
</feature>
<evidence type="ECO:0000313" key="4">
    <source>
        <dbReference type="Proteomes" id="UP000198341"/>
    </source>
</evidence>
<feature type="coiled-coil region" evidence="1">
    <location>
        <begin position="621"/>
        <end position="769"/>
    </location>
</feature>
<feature type="compositionally biased region" description="Polar residues" evidence="2">
    <location>
        <begin position="985"/>
        <end position="995"/>
    </location>
</feature>
<feature type="coiled-coil region" evidence="1">
    <location>
        <begin position="391"/>
        <end position="585"/>
    </location>
</feature>
<dbReference type="PANTHER" id="PTHR16275:SF8">
    <property type="entry name" value="COILED-COIL DOMAIN-CONTAINING PROTEIN 40"/>
    <property type="match status" value="1"/>
</dbReference>
<dbReference type="PANTHER" id="PTHR16275">
    <property type="entry name" value="COILED-COIL DOMAIN-CONTAINING PROTEIN 40"/>
    <property type="match status" value="1"/>
</dbReference>